<reference evidence="1 2" key="1">
    <citation type="submission" date="2013-02" db="EMBL/GenBank/DDBJ databases">
        <title>Genome sequence of Candida maltosa Xu316, a potential industrial strain for xylitol and ethanol production.</title>
        <authorList>
            <person name="Yu J."/>
            <person name="Wang Q."/>
            <person name="Geng X."/>
            <person name="Bao W."/>
            <person name="He P."/>
            <person name="Cai J."/>
        </authorList>
    </citation>
    <scope>NUCLEOTIDE SEQUENCE [LARGE SCALE GENOMIC DNA]</scope>
    <source>
        <strain evidence="2">Xu316</strain>
    </source>
</reference>
<dbReference type="EMBL" id="AOGT01002037">
    <property type="protein sequence ID" value="EMG46356.1"/>
    <property type="molecule type" value="Genomic_DNA"/>
</dbReference>
<proteinExistence type="predicted"/>
<dbReference type="STRING" id="1245528.M3IJ01"/>
<dbReference type="Proteomes" id="UP000011777">
    <property type="component" value="Unassembled WGS sequence"/>
</dbReference>
<organism evidence="1 2">
    <name type="scientific">Candida maltosa (strain Xu316)</name>
    <name type="common">Yeast</name>
    <dbReference type="NCBI Taxonomy" id="1245528"/>
    <lineage>
        <taxon>Eukaryota</taxon>
        <taxon>Fungi</taxon>
        <taxon>Dikarya</taxon>
        <taxon>Ascomycota</taxon>
        <taxon>Saccharomycotina</taxon>
        <taxon>Pichiomycetes</taxon>
        <taxon>Debaryomycetaceae</taxon>
        <taxon>Candida/Lodderomyces clade</taxon>
        <taxon>Candida</taxon>
    </lineage>
</organism>
<evidence type="ECO:0000313" key="2">
    <source>
        <dbReference type="Proteomes" id="UP000011777"/>
    </source>
</evidence>
<dbReference type="OrthoDB" id="4094279at2759"/>
<evidence type="ECO:0000313" key="1">
    <source>
        <dbReference type="EMBL" id="EMG46356.1"/>
    </source>
</evidence>
<comment type="caution">
    <text evidence="1">The sequence shown here is derived from an EMBL/GenBank/DDBJ whole genome shotgun (WGS) entry which is preliminary data.</text>
</comment>
<sequence length="571" mass="66622">MDTKNTLSDVDEFLELIHKLLLKQDNYRFAVLDFIIAMPDMTENLRNQIIDSLVYIFKPGFDVMDVLNYWKDGDSALEKSFEYDVLHLKRVMMNMTTHQEISNHLIKYPHITNTPGWLSSIFPRFNSSTTVTNLTAPPEFQPFIDSSKYLISQGVCLNELDTSYILHTDSVKPYSVFSGYAKTKKLNKHIITYLIKQVLDKPEELAIIYKKGSSVIDDNLLFQVLDILFPAHIDIWDTLAGHNSDKQEMILTRLIGELSPEEIQKLIVKFDYKYKFARILITTLTTNHKPEISQLISLVNQVSSKHTLLEINRSTLLRAKLIDDEFVVLTFNRLIELTLPRNSNSFNETFQASKKDFHKVIRSYSQTLSLISAADLSQILNSLHKFIKSESFHYHEDPLARDYLMKVVCNETFHFLKRSKSSQDFVLYTHQVSQSTNLKWVNYWLFKSMVLQDYEKAIKLVELYKDEPKQLQKYIPALISGIIHNENLDTMKKLVFLDTFMTSLFQNGFNNIIQPKQIHELIMLIRNDIKKSGTSNNLHVKSWLLKKCHENKNFQQVLESLNRKEKRKAMV</sequence>
<accession>M3IJ01</accession>
<name>M3IJ01_CANMX</name>
<protein>
    <submittedName>
        <fullName evidence="1">Uncharacterized protein</fullName>
    </submittedName>
</protein>
<gene>
    <name evidence="1" type="ORF">G210_3396</name>
</gene>
<keyword evidence="2" id="KW-1185">Reference proteome</keyword>
<dbReference type="AlphaFoldDB" id="M3IJ01"/>
<dbReference type="eggNOG" id="ENOG502T75D">
    <property type="taxonomic scope" value="Eukaryota"/>
</dbReference>
<dbReference type="OMA" id="QIHELIM"/>
<dbReference type="HOGENOM" id="CLU_016884_0_0_1"/>